<dbReference type="InterPro" id="IPR051016">
    <property type="entry name" value="Diverse_Substrate_AcTransf"/>
</dbReference>
<name>A0A7X1ZD91_9PROT</name>
<evidence type="ECO:0000313" key="5">
    <source>
        <dbReference type="Proteomes" id="UP000434582"/>
    </source>
</evidence>
<sequence length="162" mass="18221">MPDPTQQTLTVRFAKPEDEAGWRLLWGAYCKFYRVEVPEAVTAETWRRCLDPRFPALRLLVADSQGPEGWGLVGFATLLEHPGTWSIESVGYLEDLFVAEAARKRGAGSALISACAAIAQKAGWRRLSWRTQADNAAARSLYDRMAKQTDWVVYDWPLKESS</sequence>
<organism evidence="4 5">
    <name type="scientific">Roseospira navarrensis</name>
    <dbReference type="NCBI Taxonomy" id="140058"/>
    <lineage>
        <taxon>Bacteria</taxon>
        <taxon>Pseudomonadati</taxon>
        <taxon>Pseudomonadota</taxon>
        <taxon>Alphaproteobacteria</taxon>
        <taxon>Rhodospirillales</taxon>
        <taxon>Rhodospirillaceae</taxon>
        <taxon>Roseospira</taxon>
    </lineage>
</organism>
<evidence type="ECO:0000259" key="3">
    <source>
        <dbReference type="PROSITE" id="PS51186"/>
    </source>
</evidence>
<dbReference type="PANTHER" id="PTHR10545:SF42">
    <property type="entry name" value="ACETYLTRANSFERASE"/>
    <property type="match status" value="1"/>
</dbReference>
<dbReference type="RefSeq" id="WP_153342464.1">
    <property type="nucleotide sequence ID" value="NZ_WIVE01000014.1"/>
</dbReference>
<comment type="caution">
    <text evidence="4">The sequence shown here is derived from an EMBL/GenBank/DDBJ whole genome shotgun (WGS) entry which is preliminary data.</text>
</comment>
<dbReference type="Gene3D" id="3.40.630.30">
    <property type="match status" value="1"/>
</dbReference>
<dbReference type="InterPro" id="IPR016181">
    <property type="entry name" value="Acyl_CoA_acyltransferase"/>
</dbReference>
<dbReference type="EMBL" id="WIVE01000014">
    <property type="protein sequence ID" value="MQX36207.1"/>
    <property type="molecule type" value="Genomic_DNA"/>
</dbReference>
<evidence type="ECO:0000256" key="2">
    <source>
        <dbReference type="ARBA" id="ARBA00023315"/>
    </source>
</evidence>
<evidence type="ECO:0000256" key="1">
    <source>
        <dbReference type="ARBA" id="ARBA00022679"/>
    </source>
</evidence>
<keyword evidence="2" id="KW-0012">Acyltransferase</keyword>
<reference evidence="4 5" key="1">
    <citation type="submission" date="2019-10" db="EMBL/GenBank/DDBJ databases">
        <title>Draft whole-genome sequence of the purple nonsulfur photosynthetic bacterium Roseospira navarrensis DSM 15114.</title>
        <authorList>
            <person name="Kyndt J.A."/>
            <person name="Meyer T.E."/>
        </authorList>
    </citation>
    <scope>NUCLEOTIDE SEQUENCE [LARGE SCALE GENOMIC DNA]</scope>
    <source>
        <strain evidence="4 5">DSM 15114</strain>
    </source>
</reference>
<dbReference type="AlphaFoldDB" id="A0A7X1ZD91"/>
<evidence type="ECO:0000313" key="4">
    <source>
        <dbReference type="EMBL" id="MQX36207.1"/>
    </source>
</evidence>
<keyword evidence="5" id="KW-1185">Reference proteome</keyword>
<feature type="domain" description="N-acetyltransferase" evidence="3">
    <location>
        <begin position="9"/>
        <end position="162"/>
    </location>
</feature>
<dbReference type="InterPro" id="IPR000182">
    <property type="entry name" value="GNAT_dom"/>
</dbReference>
<dbReference type="SUPFAM" id="SSF55729">
    <property type="entry name" value="Acyl-CoA N-acyltransferases (Nat)"/>
    <property type="match status" value="1"/>
</dbReference>
<dbReference type="CDD" id="cd04301">
    <property type="entry name" value="NAT_SF"/>
    <property type="match status" value="1"/>
</dbReference>
<gene>
    <name evidence="4" type="ORF">GHC57_06710</name>
</gene>
<dbReference type="Proteomes" id="UP000434582">
    <property type="component" value="Unassembled WGS sequence"/>
</dbReference>
<dbReference type="PANTHER" id="PTHR10545">
    <property type="entry name" value="DIAMINE N-ACETYLTRANSFERASE"/>
    <property type="match status" value="1"/>
</dbReference>
<accession>A0A7X1ZD91</accession>
<proteinExistence type="predicted"/>
<keyword evidence="1 4" id="KW-0808">Transferase</keyword>
<dbReference type="OrthoDB" id="9805924at2"/>
<dbReference type="Pfam" id="PF00583">
    <property type="entry name" value="Acetyltransf_1"/>
    <property type="match status" value="1"/>
</dbReference>
<protein>
    <submittedName>
        <fullName evidence="4">GNAT family N-acetyltransferase</fullName>
    </submittedName>
</protein>
<dbReference type="GO" id="GO:0008080">
    <property type="term" value="F:N-acetyltransferase activity"/>
    <property type="evidence" value="ECO:0007669"/>
    <property type="project" value="TreeGrafter"/>
</dbReference>
<dbReference type="PROSITE" id="PS51186">
    <property type="entry name" value="GNAT"/>
    <property type="match status" value="1"/>
</dbReference>